<name>G8JXC3_ERECY</name>
<dbReference type="GeneID" id="11472717"/>
<evidence type="ECO:0000313" key="2">
    <source>
        <dbReference type="EMBL" id="AET41497.1"/>
    </source>
</evidence>
<dbReference type="RefSeq" id="XP_003648314.1">
    <property type="nucleotide sequence ID" value="XM_003648266.1"/>
</dbReference>
<proteinExistence type="predicted"/>
<keyword evidence="3" id="KW-1185">Reference proteome</keyword>
<protein>
    <submittedName>
        <fullName evidence="2">Uncharacterized protein</fullName>
    </submittedName>
</protein>
<organism evidence="2 3">
    <name type="scientific">Eremothecium cymbalariae (strain CBS 270.75 / DBVPG 7215 / KCTC 17166 / NRRL Y-17582)</name>
    <name type="common">Yeast</name>
    <dbReference type="NCBI Taxonomy" id="931890"/>
    <lineage>
        <taxon>Eukaryota</taxon>
        <taxon>Fungi</taxon>
        <taxon>Dikarya</taxon>
        <taxon>Ascomycota</taxon>
        <taxon>Saccharomycotina</taxon>
        <taxon>Saccharomycetes</taxon>
        <taxon>Saccharomycetales</taxon>
        <taxon>Saccharomycetaceae</taxon>
        <taxon>Eremothecium</taxon>
    </lineage>
</organism>
<keyword evidence="1" id="KW-0732">Signal</keyword>
<feature type="chain" id="PRO_5003510661" evidence="1">
    <location>
        <begin position="21"/>
        <end position="126"/>
    </location>
</feature>
<gene>
    <name evidence="2" type="ordered locus">Ecym_8212</name>
</gene>
<sequence length="126" mass="14700">MTLNIIILRLLLFVLRQSYASIPFSPMITDPYLSSTLEPYMDDAIAFQDYLSSHPDEFNQPEPEVETTDYYVKGASWVRLEKTEFNNFISMLKRRHGRGIIGNGIELDEDRLFLRMEETNLFDGLL</sequence>
<dbReference type="KEGG" id="erc:Ecym_8212"/>
<dbReference type="HOGENOM" id="CLU_2049163_0_0_1"/>
<dbReference type="Proteomes" id="UP000006790">
    <property type="component" value="Chromosome 8"/>
</dbReference>
<evidence type="ECO:0000313" key="3">
    <source>
        <dbReference type="Proteomes" id="UP000006790"/>
    </source>
</evidence>
<feature type="signal peptide" evidence="1">
    <location>
        <begin position="1"/>
        <end position="20"/>
    </location>
</feature>
<reference evidence="3" key="1">
    <citation type="journal article" date="2012" name="G3 (Bethesda)">
        <title>Pichia sorbitophila, an interspecies yeast hybrid reveals early steps of genome resolution following polyploidization.</title>
        <authorList>
            <person name="Leh Louis V."/>
            <person name="Despons L."/>
            <person name="Friedrich A."/>
            <person name="Martin T."/>
            <person name="Durrens P."/>
            <person name="Casaregola S."/>
            <person name="Neuveglise C."/>
            <person name="Fairhead C."/>
            <person name="Marck C."/>
            <person name="Cruz J.A."/>
            <person name="Straub M.L."/>
            <person name="Kugler V."/>
            <person name="Sacerdot C."/>
            <person name="Uzunov Z."/>
            <person name="Thierry A."/>
            <person name="Weiss S."/>
            <person name="Bleykasten C."/>
            <person name="De Montigny J."/>
            <person name="Jacques N."/>
            <person name="Jung P."/>
            <person name="Lemaire M."/>
            <person name="Mallet S."/>
            <person name="Morel G."/>
            <person name="Richard G.F."/>
            <person name="Sarkar A."/>
            <person name="Savel G."/>
            <person name="Schacherer J."/>
            <person name="Seret M.L."/>
            <person name="Talla E."/>
            <person name="Samson G."/>
            <person name="Jubin C."/>
            <person name="Poulain J."/>
            <person name="Vacherie B."/>
            <person name="Barbe V."/>
            <person name="Pelletier E."/>
            <person name="Sherman D.J."/>
            <person name="Westhof E."/>
            <person name="Weissenbach J."/>
            <person name="Baret P.V."/>
            <person name="Wincker P."/>
            <person name="Gaillardin C."/>
            <person name="Dujon B."/>
            <person name="Souciet J.L."/>
        </authorList>
    </citation>
    <scope>NUCLEOTIDE SEQUENCE [LARGE SCALE GENOMIC DNA]</scope>
    <source>
        <strain evidence="3">CBS 270.75 / DBVPG 7215 / KCTC 17166 / NRRL Y-17582</strain>
    </source>
</reference>
<dbReference type="EMBL" id="CP002504">
    <property type="protein sequence ID" value="AET41497.1"/>
    <property type="molecule type" value="Genomic_DNA"/>
</dbReference>
<evidence type="ECO:0000256" key="1">
    <source>
        <dbReference type="SAM" id="SignalP"/>
    </source>
</evidence>
<dbReference type="InParanoid" id="G8JXC3"/>
<dbReference type="AlphaFoldDB" id="G8JXC3"/>
<accession>G8JXC3</accession>
<dbReference type="OrthoDB" id="4060077at2759"/>
<dbReference type="OMA" id="HHLAGEN"/>